<dbReference type="InterPro" id="IPR021239">
    <property type="entry name" value="DUF2625"/>
</dbReference>
<name>A0A386WNK3_9ACTN</name>
<evidence type="ECO:0000313" key="1">
    <source>
        <dbReference type="EMBL" id="AYF29966.1"/>
    </source>
</evidence>
<evidence type="ECO:0008006" key="3">
    <source>
        <dbReference type="Google" id="ProtNLM"/>
    </source>
</evidence>
<dbReference type="Pfam" id="PF10946">
    <property type="entry name" value="DUF2625"/>
    <property type="match status" value="1"/>
</dbReference>
<accession>A0A386WNK3</accession>
<dbReference type="RefSeq" id="WP_120571801.1">
    <property type="nucleotide sequence ID" value="NZ_CP024087.1"/>
</dbReference>
<protein>
    <recommendedName>
        <fullName evidence="3">DUF2625 domain-containing protein</fullName>
    </recommendedName>
</protein>
<dbReference type="KEGG" id="mtua:CSH63_21295"/>
<dbReference type="EMBL" id="CP024087">
    <property type="protein sequence ID" value="AYF29966.1"/>
    <property type="molecule type" value="Genomic_DNA"/>
</dbReference>
<gene>
    <name evidence="1" type="ORF">CSH63_21295</name>
</gene>
<dbReference type="Proteomes" id="UP000267804">
    <property type="component" value="Chromosome"/>
</dbReference>
<organism evidence="1 2">
    <name type="scientific">Micromonospora tulbaghiae</name>
    <dbReference type="NCBI Taxonomy" id="479978"/>
    <lineage>
        <taxon>Bacteria</taxon>
        <taxon>Bacillati</taxon>
        <taxon>Actinomycetota</taxon>
        <taxon>Actinomycetes</taxon>
        <taxon>Micromonosporales</taxon>
        <taxon>Micromonosporaceae</taxon>
        <taxon>Micromonospora</taxon>
    </lineage>
</organism>
<dbReference type="AlphaFoldDB" id="A0A386WNK3"/>
<proteinExistence type="predicted"/>
<reference evidence="1 2" key="1">
    <citation type="submission" date="2017-10" db="EMBL/GenBank/DDBJ databases">
        <title>Integration of genomic and chemical information greatly accelerates assignment of the full stereostructure of myelolactone, a potent inhibitor of myeloma from a marine-derived Micromonospora.</title>
        <authorList>
            <person name="Kim M.C."/>
            <person name="Machado H."/>
            <person name="Jensen P.R."/>
            <person name="Fenical W."/>
        </authorList>
    </citation>
    <scope>NUCLEOTIDE SEQUENCE [LARGE SCALE GENOMIC DNA]</scope>
    <source>
        <strain evidence="1 2">CNY-010</strain>
    </source>
</reference>
<evidence type="ECO:0000313" key="2">
    <source>
        <dbReference type="Proteomes" id="UP000267804"/>
    </source>
</evidence>
<sequence length="205" mass="21754">MEQSAWSEISALVAAAPYPVKVLPVDSQQAAACLAALEITTRSWLGAVVANSGGLVIDHGWLRVLGGGRDGLPGVAAEMVPGAGRLVVAFDVMGGQFAWLQAEPAVRPTVHYFGPEDLAWQDLELGYGDWLEAMLTGALTGFYEGLRWPGWEAEVAGVALDQGISAWPPPWTREGKDLSAVSRKPILLAELVSVHQDAARQLGSL</sequence>